<comment type="caution">
    <text evidence="2">The sequence shown here is derived from an EMBL/GenBank/DDBJ whole genome shotgun (WGS) entry which is preliminary data.</text>
</comment>
<dbReference type="InterPro" id="IPR007278">
    <property type="entry name" value="DUF397"/>
</dbReference>
<accession>A0A8J3UDM8</accession>
<dbReference type="Pfam" id="PF04149">
    <property type="entry name" value="DUF397"/>
    <property type="match status" value="1"/>
</dbReference>
<sequence>MGHGSGLVIVWRKALESNSTGQCVEVGITNDGVKVRDSKHGEASPVLSYTFTEWAVFLRAVKGGEFDLEPCFDPDPSEEWITSVEV</sequence>
<protein>
    <recommendedName>
        <fullName evidence="1">DUF397 domain-containing protein</fullName>
    </recommendedName>
</protein>
<keyword evidence="3" id="KW-1185">Reference proteome</keyword>
<gene>
    <name evidence="2" type="ORF">Pph01_67300</name>
</gene>
<evidence type="ECO:0000313" key="3">
    <source>
        <dbReference type="Proteomes" id="UP000622547"/>
    </source>
</evidence>
<reference evidence="2 3" key="1">
    <citation type="submission" date="2021-01" db="EMBL/GenBank/DDBJ databases">
        <title>Whole genome shotgun sequence of Planotetraspora phitsanulokensis NBRC 104273.</title>
        <authorList>
            <person name="Komaki H."/>
            <person name="Tamura T."/>
        </authorList>
    </citation>
    <scope>NUCLEOTIDE SEQUENCE [LARGE SCALE GENOMIC DNA]</scope>
    <source>
        <strain evidence="2 3">NBRC 104273</strain>
    </source>
</reference>
<dbReference type="Proteomes" id="UP000622547">
    <property type="component" value="Unassembled WGS sequence"/>
</dbReference>
<organism evidence="2 3">
    <name type="scientific">Planotetraspora phitsanulokensis</name>
    <dbReference type="NCBI Taxonomy" id="575192"/>
    <lineage>
        <taxon>Bacteria</taxon>
        <taxon>Bacillati</taxon>
        <taxon>Actinomycetota</taxon>
        <taxon>Actinomycetes</taxon>
        <taxon>Streptosporangiales</taxon>
        <taxon>Streptosporangiaceae</taxon>
        <taxon>Planotetraspora</taxon>
    </lineage>
</organism>
<evidence type="ECO:0000259" key="1">
    <source>
        <dbReference type="Pfam" id="PF04149"/>
    </source>
</evidence>
<feature type="domain" description="DUF397" evidence="1">
    <location>
        <begin position="10"/>
        <end position="62"/>
    </location>
</feature>
<proteinExistence type="predicted"/>
<dbReference type="EMBL" id="BOOP01000035">
    <property type="protein sequence ID" value="GII41727.1"/>
    <property type="molecule type" value="Genomic_DNA"/>
</dbReference>
<name>A0A8J3UDM8_9ACTN</name>
<evidence type="ECO:0000313" key="2">
    <source>
        <dbReference type="EMBL" id="GII41727.1"/>
    </source>
</evidence>
<dbReference type="AlphaFoldDB" id="A0A8J3UDM8"/>